<evidence type="ECO:0000313" key="1">
    <source>
        <dbReference type="EMBL" id="JAH02345.1"/>
    </source>
</evidence>
<accession>A0A0E9PE55</accession>
<proteinExistence type="predicted"/>
<protein>
    <submittedName>
        <fullName evidence="1">Uncharacterized protein</fullName>
    </submittedName>
</protein>
<dbReference type="AlphaFoldDB" id="A0A0E9PE55"/>
<organism evidence="1">
    <name type="scientific">Anguilla anguilla</name>
    <name type="common">European freshwater eel</name>
    <name type="synonym">Muraena anguilla</name>
    <dbReference type="NCBI Taxonomy" id="7936"/>
    <lineage>
        <taxon>Eukaryota</taxon>
        <taxon>Metazoa</taxon>
        <taxon>Chordata</taxon>
        <taxon>Craniata</taxon>
        <taxon>Vertebrata</taxon>
        <taxon>Euteleostomi</taxon>
        <taxon>Actinopterygii</taxon>
        <taxon>Neopterygii</taxon>
        <taxon>Teleostei</taxon>
        <taxon>Anguilliformes</taxon>
        <taxon>Anguillidae</taxon>
        <taxon>Anguilla</taxon>
    </lineage>
</organism>
<sequence>MFSSLKPGIRTQDIRVLTQYIVLDFSHTVLSMTARSLTAPIYLSKKVTNCSFKF</sequence>
<name>A0A0E9PE55_ANGAN</name>
<dbReference type="EMBL" id="GBXM01106232">
    <property type="protein sequence ID" value="JAH02345.1"/>
    <property type="molecule type" value="Transcribed_RNA"/>
</dbReference>
<reference evidence="1" key="1">
    <citation type="submission" date="2014-11" db="EMBL/GenBank/DDBJ databases">
        <authorList>
            <person name="Amaro Gonzalez C."/>
        </authorList>
    </citation>
    <scope>NUCLEOTIDE SEQUENCE</scope>
</reference>
<reference evidence="1" key="2">
    <citation type="journal article" date="2015" name="Fish Shellfish Immunol.">
        <title>Early steps in the European eel (Anguilla anguilla)-Vibrio vulnificus interaction in the gills: Role of the RtxA13 toxin.</title>
        <authorList>
            <person name="Callol A."/>
            <person name="Pajuelo D."/>
            <person name="Ebbesson L."/>
            <person name="Teles M."/>
            <person name="MacKenzie S."/>
            <person name="Amaro C."/>
        </authorList>
    </citation>
    <scope>NUCLEOTIDE SEQUENCE</scope>
</reference>